<dbReference type="Gene3D" id="2.60.40.3140">
    <property type="match status" value="1"/>
</dbReference>
<dbReference type="Pfam" id="PF12969">
    <property type="entry name" value="DUF3857"/>
    <property type="match status" value="1"/>
</dbReference>
<feature type="domain" description="DUF3857" evidence="3">
    <location>
        <begin position="63"/>
        <end position="170"/>
    </location>
</feature>
<name>A0A7W6AC31_9SPHN</name>
<proteinExistence type="predicted"/>
<dbReference type="RefSeq" id="WP_240456105.1">
    <property type="nucleotide sequence ID" value="NZ_JACIDH010000004.1"/>
</dbReference>
<evidence type="ECO:0000256" key="1">
    <source>
        <dbReference type="SAM" id="MobiDB-lite"/>
    </source>
</evidence>
<dbReference type="AlphaFoldDB" id="A0A7W6AC31"/>
<dbReference type="InterPro" id="IPR024618">
    <property type="entry name" value="DUF3857"/>
</dbReference>
<gene>
    <name evidence="4" type="ORF">GGR48_001433</name>
</gene>
<organism evidence="4 5">
    <name type="scientific">Sphingomonas pseudosanguinis</name>
    <dbReference type="NCBI Taxonomy" id="413712"/>
    <lineage>
        <taxon>Bacteria</taxon>
        <taxon>Pseudomonadati</taxon>
        <taxon>Pseudomonadota</taxon>
        <taxon>Alphaproteobacteria</taxon>
        <taxon>Sphingomonadales</taxon>
        <taxon>Sphingomonadaceae</taxon>
        <taxon>Sphingomonas</taxon>
    </lineage>
</organism>
<feature type="region of interest" description="Disordered" evidence="1">
    <location>
        <begin position="518"/>
        <end position="553"/>
    </location>
</feature>
<accession>A0A7W6AC31</accession>
<evidence type="ECO:0000313" key="5">
    <source>
        <dbReference type="Proteomes" id="UP000538670"/>
    </source>
</evidence>
<evidence type="ECO:0000259" key="3">
    <source>
        <dbReference type="Pfam" id="PF12969"/>
    </source>
</evidence>
<feature type="chain" id="PRO_5031045504" description="DUF3857 domain-containing protein" evidence="2">
    <location>
        <begin position="20"/>
        <end position="677"/>
    </location>
</feature>
<feature type="signal peptide" evidence="2">
    <location>
        <begin position="1"/>
        <end position="19"/>
    </location>
</feature>
<dbReference type="Proteomes" id="UP000538670">
    <property type="component" value="Unassembled WGS sequence"/>
</dbReference>
<sequence length="677" mass="74153">MRITYGVLGLLVAATPVVAQDKQKVRQGPVPAWVEVSAMRPVPESPSGPVFVRRQDLETRLTDHGQEQYIGYRIKVLQSSALELGNIALTWNPAAGAPIVHSIQVFRDGQTIDVLKTAGFEVLRREDQLEAAHLDGMLTAVLRVPDLRVGDEIDVGMTIASRDPTMGSNNAGLLALASTLAPGRYHFGLRWDMARAPHLNVTPDLTAAMTKGAQSVDFRFDDPPFLTTPKNAPPRYMWQRAVQFSDFADWADLARHFAPFYAKAATLSAGSTLKSEAARIAAAHATPMARAAAALKLVQQNVRYIYVGLNGGNLTPASAEETWQRRYGDCKGKTALLLALLAELGVAAEPVLINAQGGDDGIDQRLPIPQLFDHVLVRATIDGTQYWLDGTLPAVAGMNTQLIYPVRWVLPIAAQGRGIERIAWKPASLPDEMSLFEFDARAGFDQPARIVSTQIVRGVKGLQQQMQFAAATPQQLDQAIRQNAIGDTWQTIEDVSWRFDEKTGASILTIKGTGTIDWDQEDGSGRSLALPGGGVSPPERRVRSADQAQDAPYYSSPDYSCHVTTVRLPTATKPPQWSAKPGYDNSLFGRRYYRAWELRDGAIRMVRSSRIEQPEIDAEWAKRDNARIAAFDNSMAWITYTPTGRDGVVGHGERVPATYDMDWSGSEVPCMPAPSSK</sequence>
<dbReference type="SUPFAM" id="SSF54001">
    <property type="entry name" value="Cysteine proteinases"/>
    <property type="match status" value="1"/>
</dbReference>
<dbReference type="InterPro" id="IPR038765">
    <property type="entry name" value="Papain-like_cys_pep_sf"/>
</dbReference>
<dbReference type="Gene3D" id="3.10.620.30">
    <property type="match status" value="1"/>
</dbReference>
<evidence type="ECO:0000313" key="4">
    <source>
        <dbReference type="EMBL" id="MBB3879010.1"/>
    </source>
</evidence>
<protein>
    <recommendedName>
        <fullName evidence="3">DUF3857 domain-containing protein</fullName>
    </recommendedName>
</protein>
<dbReference type="EMBL" id="JACIDH010000004">
    <property type="protein sequence ID" value="MBB3879010.1"/>
    <property type="molecule type" value="Genomic_DNA"/>
</dbReference>
<keyword evidence="5" id="KW-1185">Reference proteome</keyword>
<keyword evidence="2" id="KW-0732">Signal</keyword>
<comment type="caution">
    <text evidence="4">The sequence shown here is derived from an EMBL/GenBank/DDBJ whole genome shotgun (WGS) entry which is preliminary data.</text>
</comment>
<evidence type="ECO:0000256" key="2">
    <source>
        <dbReference type="SAM" id="SignalP"/>
    </source>
</evidence>
<reference evidence="4 5" key="1">
    <citation type="submission" date="2020-08" db="EMBL/GenBank/DDBJ databases">
        <title>Genomic Encyclopedia of Type Strains, Phase IV (KMG-IV): sequencing the most valuable type-strain genomes for metagenomic binning, comparative biology and taxonomic classification.</title>
        <authorList>
            <person name="Goeker M."/>
        </authorList>
    </citation>
    <scope>NUCLEOTIDE SEQUENCE [LARGE SCALE GENOMIC DNA]</scope>
    <source>
        <strain evidence="4 5">DSM 19512</strain>
    </source>
</reference>